<gene>
    <name evidence="1" type="ORF">EV668_0050</name>
</gene>
<comment type="caution">
    <text evidence="1">The sequence shown here is derived from an EMBL/GenBank/DDBJ whole genome shotgun (WGS) entry which is preliminary data.</text>
</comment>
<dbReference type="AlphaFoldDB" id="A0A4R7CB11"/>
<proteinExistence type="predicted"/>
<sequence length="67" mass="7601">MSRSIIKNRLDRLEKERHGDRNRIHVISDHSGDPAEVDRQRAALIASGDAYESDLFVILRKVGVMGE</sequence>
<evidence type="ECO:0000313" key="1">
    <source>
        <dbReference type="EMBL" id="TDR95667.1"/>
    </source>
</evidence>
<evidence type="ECO:0000313" key="2">
    <source>
        <dbReference type="Proteomes" id="UP000295122"/>
    </source>
</evidence>
<keyword evidence="2" id="KW-1185">Reference proteome</keyword>
<accession>A0A4R7CB11</accession>
<organism evidence="1 2">
    <name type="scientific">Enterovirga rhinocerotis</name>
    <dbReference type="NCBI Taxonomy" id="1339210"/>
    <lineage>
        <taxon>Bacteria</taxon>
        <taxon>Pseudomonadati</taxon>
        <taxon>Pseudomonadota</taxon>
        <taxon>Alphaproteobacteria</taxon>
        <taxon>Hyphomicrobiales</taxon>
        <taxon>Methylobacteriaceae</taxon>
        <taxon>Enterovirga</taxon>
    </lineage>
</organism>
<name>A0A4R7CB11_9HYPH</name>
<dbReference type="RefSeq" id="WP_133767874.1">
    <property type="nucleotide sequence ID" value="NZ_SNZR01000003.1"/>
</dbReference>
<dbReference type="Proteomes" id="UP000295122">
    <property type="component" value="Unassembled WGS sequence"/>
</dbReference>
<protein>
    <submittedName>
        <fullName evidence="1">Uncharacterized protein</fullName>
    </submittedName>
</protein>
<dbReference type="EMBL" id="SNZR01000003">
    <property type="protein sequence ID" value="TDR95667.1"/>
    <property type="molecule type" value="Genomic_DNA"/>
</dbReference>
<reference evidence="1 2" key="1">
    <citation type="submission" date="2019-03" db="EMBL/GenBank/DDBJ databases">
        <title>Genomic Encyclopedia of Type Strains, Phase IV (KMG-IV): sequencing the most valuable type-strain genomes for metagenomic binning, comparative biology and taxonomic classification.</title>
        <authorList>
            <person name="Goeker M."/>
        </authorList>
    </citation>
    <scope>NUCLEOTIDE SEQUENCE [LARGE SCALE GENOMIC DNA]</scope>
    <source>
        <strain evidence="1 2">DSM 25903</strain>
    </source>
</reference>